<dbReference type="PANTHER" id="PTHR46558">
    <property type="entry name" value="TRACRIPTIONAL REGULATORY PROTEIN-RELATED-RELATED"/>
    <property type="match status" value="1"/>
</dbReference>
<name>A0A6L6LWM7_9FIRM</name>
<sequence>MIRNISYKIEVSPLIILHFPLLAPRKFLDAQIFNLRFSDPSEMTQIADKLRWYRYRHALLQSEVADRIGIDQKTYIRYEEYGRDYYPIEHMQKLAGMYDVPVESLLDDYNLFLYHDQGRQIRKRRLSQKLTQKAYAANLGVSLDKLKNWEENRVRMFKSTWEKYFR</sequence>
<dbReference type="EMBL" id="WMZU01000056">
    <property type="protein sequence ID" value="MTS29186.1"/>
    <property type="molecule type" value="Genomic_DNA"/>
</dbReference>
<dbReference type="InterPro" id="IPR010982">
    <property type="entry name" value="Lambda_DNA-bd_dom_sf"/>
</dbReference>
<feature type="domain" description="HTH cro/C1-type" evidence="2">
    <location>
        <begin position="61"/>
        <end position="105"/>
    </location>
</feature>
<accession>A0A6L6LWM7</accession>
<dbReference type="CDD" id="cd00093">
    <property type="entry name" value="HTH_XRE"/>
    <property type="match status" value="2"/>
</dbReference>
<keyword evidence="1" id="KW-0238">DNA-binding</keyword>
<dbReference type="Gene3D" id="1.10.260.40">
    <property type="entry name" value="lambda repressor-like DNA-binding domains"/>
    <property type="match status" value="2"/>
</dbReference>
<evidence type="ECO:0000256" key="1">
    <source>
        <dbReference type="ARBA" id="ARBA00023125"/>
    </source>
</evidence>
<gene>
    <name evidence="3" type="ORF">GMD59_18165</name>
</gene>
<dbReference type="Proteomes" id="UP000472755">
    <property type="component" value="Unassembled WGS sequence"/>
</dbReference>
<dbReference type="GO" id="GO:0003677">
    <property type="term" value="F:DNA binding"/>
    <property type="evidence" value="ECO:0007669"/>
    <property type="project" value="UniProtKB-KW"/>
</dbReference>
<dbReference type="AlphaFoldDB" id="A0A6L6LWM7"/>
<dbReference type="PROSITE" id="PS50943">
    <property type="entry name" value="HTH_CROC1"/>
    <property type="match status" value="1"/>
</dbReference>
<organism evidence="3 4">
    <name type="scientific">Ruthenibacterium lactatiformans</name>
    <dbReference type="NCBI Taxonomy" id="1550024"/>
    <lineage>
        <taxon>Bacteria</taxon>
        <taxon>Bacillati</taxon>
        <taxon>Bacillota</taxon>
        <taxon>Clostridia</taxon>
        <taxon>Eubacteriales</taxon>
        <taxon>Oscillospiraceae</taxon>
        <taxon>Ruthenibacterium</taxon>
    </lineage>
</organism>
<reference evidence="3 4" key="1">
    <citation type="journal article" date="2019" name="Nat. Med.">
        <title>A library of human gut bacterial isolates paired with longitudinal multiomics data enables mechanistic microbiome research.</title>
        <authorList>
            <person name="Poyet M."/>
            <person name="Groussin M."/>
            <person name="Gibbons S.M."/>
            <person name="Avila-Pacheco J."/>
            <person name="Jiang X."/>
            <person name="Kearney S.M."/>
            <person name="Perrotta A.R."/>
            <person name="Berdy B."/>
            <person name="Zhao S."/>
            <person name="Lieberman T.D."/>
            <person name="Swanson P.K."/>
            <person name="Smith M."/>
            <person name="Roesemann S."/>
            <person name="Alexander J.E."/>
            <person name="Rich S.A."/>
            <person name="Livny J."/>
            <person name="Vlamakis H."/>
            <person name="Clish C."/>
            <person name="Bullock K."/>
            <person name="Deik A."/>
            <person name="Scott J."/>
            <person name="Pierce K.A."/>
            <person name="Xavier R.J."/>
            <person name="Alm E.J."/>
        </authorList>
    </citation>
    <scope>NUCLEOTIDE SEQUENCE [LARGE SCALE GENOMIC DNA]</scope>
    <source>
        <strain evidence="3 4">BIOML-A4</strain>
    </source>
</reference>
<dbReference type="RefSeq" id="WP_009325375.1">
    <property type="nucleotide sequence ID" value="NZ_WMZN01000063.1"/>
</dbReference>
<dbReference type="SUPFAM" id="SSF47413">
    <property type="entry name" value="lambda repressor-like DNA-binding domains"/>
    <property type="match status" value="2"/>
</dbReference>
<dbReference type="InterPro" id="IPR001387">
    <property type="entry name" value="Cro/C1-type_HTH"/>
</dbReference>
<comment type="caution">
    <text evidence="3">The sequence shown here is derived from an EMBL/GenBank/DDBJ whole genome shotgun (WGS) entry which is preliminary data.</text>
</comment>
<evidence type="ECO:0000313" key="3">
    <source>
        <dbReference type="EMBL" id="MTS29186.1"/>
    </source>
</evidence>
<evidence type="ECO:0000313" key="4">
    <source>
        <dbReference type="Proteomes" id="UP000472755"/>
    </source>
</evidence>
<evidence type="ECO:0000259" key="2">
    <source>
        <dbReference type="PROSITE" id="PS50943"/>
    </source>
</evidence>
<dbReference type="PANTHER" id="PTHR46558:SF11">
    <property type="entry name" value="HTH-TYPE TRANSCRIPTIONAL REGULATOR XRE"/>
    <property type="match status" value="1"/>
</dbReference>
<protein>
    <submittedName>
        <fullName evidence="3">Transcriptional regulator</fullName>
    </submittedName>
</protein>
<dbReference type="SMART" id="SM00530">
    <property type="entry name" value="HTH_XRE"/>
    <property type="match status" value="1"/>
</dbReference>
<proteinExistence type="predicted"/>